<organism evidence="1">
    <name type="scientific">uncultured Rubellimicrobium sp</name>
    <dbReference type="NCBI Taxonomy" id="543078"/>
    <lineage>
        <taxon>Bacteria</taxon>
        <taxon>Pseudomonadati</taxon>
        <taxon>Pseudomonadota</taxon>
        <taxon>Alphaproteobacteria</taxon>
        <taxon>Rhodobacterales</taxon>
        <taxon>Roseobacteraceae</taxon>
        <taxon>Rubellimicrobium</taxon>
        <taxon>environmental samples</taxon>
    </lineage>
</organism>
<evidence type="ECO:0000313" key="1">
    <source>
        <dbReference type="EMBL" id="CAA9394395.1"/>
    </source>
</evidence>
<dbReference type="EMBL" id="CADCUU010000091">
    <property type="protein sequence ID" value="CAA9394395.1"/>
    <property type="molecule type" value="Genomic_DNA"/>
</dbReference>
<sequence>MSRPLDRMTSAWTDPTGRCRLARTLTGSTGTGWWETDE</sequence>
<name>A0A6J4NUS4_9RHOB</name>
<reference evidence="1" key="1">
    <citation type="submission" date="2020-02" db="EMBL/GenBank/DDBJ databases">
        <authorList>
            <person name="Meier V. D."/>
        </authorList>
    </citation>
    <scope>NUCLEOTIDE SEQUENCE</scope>
    <source>
        <strain evidence="1">AVDCRST_MAG15</strain>
    </source>
</reference>
<proteinExistence type="predicted"/>
<accession>A0A6J4NUS4</accession>
<protein>
    <submittedName>
        <fullName evidence="1">Uncharacterized protein</fullName>
    </submittedName>
</protein>
<gene>
    <name evidence="1" type="ORF">AVDCRST_MAG15-722</name>
</gene>
<dbReference type="AlphaFoldDB" id="A0A6J4NUS4"/>